<keyword evidence="2" id="KW-1185">Reference proteome</keyword>
<dbReference type="Proteomes" id="UP000320055">
    <property type="component" value="Unassembled WGS sequence"/>
</dbReference>
<evidence type="ECO:0000313" key="2">
    <source>
        <dbReference type="Proteomes" id="UP000320055"/>
    </source>
</evidence>
<gene>
    <name evidence="1" type="ORF">H1P_1200001</name>
</gene>
<name>A0A563VK53_9CYAN</name>
<sequence length="59" mass="6984">MLKIRKIDRYSIHSLFDLEDIQNMLLAFQKTFTNKQLSEIGNAQIDLKIFQSKKKAIEK</sequence>
<dbReference type="AlphaFoldDB" id="A0A563VK53"/>
<organism evidence="1 2">
    <name type="scientific">Hyella patelloides LEGE 07179</name>
    <dbReference type="NCBI Taxonomy" id="945734"/>
    <lineage>
        <taxon>Bacteria</taxon>
        <taxon>Bacillati</taxon>
        <taxon>Cyanobacteriota</taxon>
        <taxon>Cyanophyceae</taxon>
        <taxon>Pleurocapsales</taxon>
        <taxon>Hyellaceae</taxon>
        <taxon>Hyella</taxon>
    </lineage>
</organism>
<protein>
    <submittedName>
        <fullName evidence="1">Uncharacterized protein</fullName>
    </submittedName>
</protein>
<proteinExistence type="predicted"/>
<reference evidence="1 2" key="1">
    <citation type="submission" date="2019-01" db="EMBL/GenBank/DDBJ databases">
        <authorList>
            <person name="Brito A."/>
        </authorList>
    </citation>
    <scope>NUCLEOTIDE SEQUENCE [LARGE SCALE GENOMIC DNA]</scope>
    <source>
        <strain evidence="1">1</strain>
    </source>
</reference>
<dbReference type="RefSeq" id="WP_144869527.1">
    <property type="nucleotide sequence ID" value="NZ_LR213873.1"/>
</dbReference>
<accession>A0A563VK53</accession>
<evidence type="ECO:0000313" key="1">
    <source>
        <dbReference type="EMBL" id="VEP11788.1"/>
    </source>
</evidence>
<dbReference type="EMBL" id="CAACVJ010000025">
    <property type="protein sequence ID" value="VEP11788.1"/>
    <property type="molecule type" value="Genomic_DNA"/>
</dbReference>